<evidence type="ECO:0000313" key="2">
    <source>
        <dbReference type="Proteomes" id="UP000688137"/>
    </source>
</evidence>
<evidence type="ECO:0000313" key="1">
    <source>
        <dbReference type="EMBL" id="CAD8110003.1"/>
    </source>
</evidence>
<protein>
    <submittedName>
        <fullName evidence="1">Uncharacterized protein</fullName>
    </submittedName>
</protein>
<gene>
    <name evidence="1" type="ORF">PPRIM_AZ9-3.1.T1420115</name>
</gene>
<sequence length="114" mass="14179">MQQYPIRSYSKYQHQLQECTTRYTPNKFTDWHKKYEPKHKFDCQPDLQFQAQSLTNQRDFQIKQRRYSQVNYPQTPLNQYHSEFSNKENKPQIQQNFDVDSYVRRLQVRLNQRL</sequence>
<dbReference type="EMBL" id="CAJJDM010000146">
    <property type="protein sequence ID" value="CAD8110003.1"/>
    <property type="molecule type" value="Genomic_DNA"/>
</dbReference>
<organism evidence="1 2">
    <name type="scientific">Paramecium primaurelia</name>
    <dbReference type="NCBI Taxonomy" id="5886"/>
    <lineage>
        <taxon>Eukaryota</taxon>
        <taxon>Sar</taxon>
        <taxon>Alveolata</taxon>
        <taxon>Ciliophora</taxon>
        <taxon>Intramacronucleata</taxon>
        <taxon>Oligohymenophorea</taxon>
        <taxon>Peniculida</taxon>
        <taxon>Parameciidae</taxon>
        <taxon>Paramecium</taxon>
    </lineage>
</organism>
<reference evidence="1" key="1">
    <citation type="submission" date="2021-01" db="EMBL/GenBank/DDBJ databases">
        <authorList>
            <consortium name="Genoscope - CEA"/>
            <person name="William W."/>
        </authorList>
    </citation>
    <scope>NUCLEOTIDE SEQUENCE</scope>
</reference>
<proteinExistence type="predicted"/>
<accession>A0A8S1Q407</accession>
<name>A0A8S1Q407_PARPR</name>
<dbReference type="AlphaFoldDB" id="A0A8S1Q407"/>
<comment type="caution">
    <text evidence="1">The sequence shown here is derived from an EMBL/GenBank/DDBJ whole genome shotgun (WGS) entry which is preliminary data.</text>
</comment>
<dbReference type="OMA" id="YEPKHKF"/>
<keyword evidence="2" id="KW-1185">Reference proteome</keyword>
<dbReference type="Proteomes" id="UP000688137">
    <property type="component" value="Unassembled WGS sequence"/>
</dbReference>